<dbReference type="Proteomes" id="UP000831532">
    <property type="component" value="Chromosome"/>
</dbReference>
<reference evidence="1 2" key="1">
    <citation type="submission" date="2020-10" db="EMBL/GenBank/DDBJ databases">
        <title>Genome analysis of Massilia species.</title>
        <authorList>
            <person name="Jung D.-H."/>
        </authorList>
    </citation>
    <scope>NUCLEOTIDE SEQUENCE [LARGE SCALE GENOMIC DNA]</scope>
    <source>
        <strain evidence="2">sipir</strain>
    </source>
</reference>
<dbReference type="EMBL" id="CP063361">
    <property type="protein sequence ID" value="UOD29246.1"/>
    <property type="molecule type" value="Genomic_DNA"/>
</dbReference>
<evidence type="ECO:0000313" key="1">
    <source>
        <dbReference type="EMBL" id="UOD29246.1"/>
    </source>
</evidence>
<keyword evidence="2" id="KW-1185">Reference proteome</keyword>
<evidence type="ECO:0008006" key="3">
    <source>
        <dbReference type="Google" id="ProtNLM"/>
    </source>
</evidence>
<name>A0ABY4A6T1_9BURK</name>
<gene>
    <name evidence="1" type="ORF">INH39_28155</name>
</gene>
<evidence type="ECO:0000313" key="2">
    <source>
        <dbReference type="Proteomes" id="UP000831532"/>
    </source>
</evidence>
<organism evidence="1 2">
    <name type="scientific">Massilia violaceinigra</name>
    <dbReference type="NCBI Taxonomy" id="2045208"/>
    <lineage>
        <taxon>Bacteria</taxon>
        <taxon>Pseudomonadati</taxon>
        <taxon>Pseudomonadota</taxon>
        <taxon>Betaproteobacteria</taxon>
        <taxon>Burkholderiales</taxon>
        <taxon>Oxalobacteraceae</taxon>
        <taxon>Telluria group</taxon>
        <taxon>Massilia</taxon>
    </lineage>
</organism>
<dbReference type="RefSeq" id="WP_243490475.1">
    <property type="nucleotide sequence ID" value="NZ_CP063361.1"/>
</dbReference>
<sequence>MTIRELAYAAQQHLQVSTRGIFKRAHVYELLAACFGFNSYAAFGVDTVFVELRQNDSPVPPQRALITRRCIELGFQPDKAVLIPAVLESFLAQHRIGVASMSSLIRYLRGESPCQDDYRAGQANWLLGDDQDDLFDSADNAGFGQLLEGALEASASKGHALAHYALALINAPDDEDDEADLGSAYWHSQGLQGRVLIGVEKEWAETYEARLARTEKHLRHLREAGRLGNQHALLDLADGFDDPSFFEQARRDVDADPAAVAAIAERMGRSTDARHWLTVAAERGDTDAMLQLIEKHDQDDPLRCWMWVYLSQLVGTDLAEDVHVAINEDGSDYDDDVGGSAYVAGRDGVNLDRLSTQQDAAARLAAHAVFERMARGG</sequence>
<accession>A0ABY4A6T1</accession>
<protein>
    <recommendedName>
        <fullName evidence="3">Sel1 repeat family protein</fullName>
    </recommendedName>
</protein>
<proteinExistence type="predicted"/>